<comment type="caution">
    <text evidence="6">The sequence shown here is derived from an EMBL/GenBank/DDBJ whole genome shotgun (WGS) entry which is preliminary data.</text>
</comment>
<dbReference type="Gene3D" id="3.30.470.10">
    <property type="match status" value="1"/>
</dbReference>
<dbReference type="PANTHER" id="PTHR42743:SF11">
    <property type="entry name" value="AMINODEOXYCHORISMATE LYASE"/>
    <property type="match status" value="1"/>
</dbReference>
<dbReference type="InterPro" id="IPR018300">
    <property type="entry name" value="Aminotrans_IV_CS"/>
</dbReference>
<name>A0ABW1QS49_9ACTN</name>
<evidence type="ECO:0000256" key="3">
    <source>
        <dbReference type="ARBA" id="ARBA00022898"/>
    </source>
</evidence>
<keyword evidence="6" id="KW-0032">Aminotransferase</keyword>
<dbReference type="PANTHER" id="PTHR42743">
    <property type="entry name" value="AMINO-ACID AMINOTRANSFERASE"/>
    <property type="match status" value="1"/>
</dbReference>
<comment type="similarity">
    <text evidence="2 4">Belongs to the class-IV pyridoxal-phosphate-dependent aminotransferase family.</text>
</comment>
<evidence type="ECO:0000256" key="2">
    <source>
        <dbReference type="ARBA" id="ARBA00009320"/>
    </source>
</evidence>
<proteinExistence type="inferred from homology"/>
<sequence length="283" mass="30053">MRAWVDGVLMSGGGDVGRDGLSAELSAPTPGTRHEKGLGDSVFTTALVHQGRVFAWARHVRRLVGSAHALGLPAVDVDLLTRAAQEVWRDGPSWERARLRLLWGRANGGAAHLTVRVSELGKPEGSARVVTPTVRRTAAAALGNHKSSAYAENMLAAGEARRAGASEAILATTDGALCEGTGANVFYVVDGELRTPPLSTGCLPGIARQIVVERCGVREVSEEISVAHGADEVFLTSSTREIQPVSDWSGRQYAVPGEVTLAVQQAWSDVRHDPTEWLDLAPD</sequence>
<keyword evidence="3 5" id="KW-0663">Pyridoxal phosphate</keyword>
<dbReference type="Pfam" id="PF01063">
    <property type="entry name" value="Aminotran_4"/>
    <property type="match status" value="1"/>
</dbReference>
<evidence type="ECO:0000313" key="7">
    <source>
        <dbReference type="Proteomes" id="UP001596098"/>
    </source>
</evidence>
<evidence type="ECO:0000256" key="4">
    <source>
        <dbReference type="RuleBase" id="RU004106"/>
    </source>
</evidence>
<dbReference type="Gene3D" id="3.20.10.10">
    <property type="entry name" value="D-amino Acid Aminotransferase, subunit A, domain 2"/>
    <property type="match status" value="1"/>
</dbReference>
<dbReference type="InterPro" id="IPR001544">
    <property type="entry name" value="Aminotrans_IV"/>
</dbReference>
<gene>
    <name evidence="6" type="ORF">ACFPWU_01230</name>
</gene>
<evidence type="ECO:0000313" key="6">
    <source>
        <dbReference type="EMBL" id="MFC6152286.1"/>
    </source>
</evidence>
<evidence type="ECO:0000256" key="5">
    <source>
        <dbReference type="RuleBase" id="RU004516"/>
    </source>
</evidence>
<keyword evidence="6" id="KW-0808">Transferase</keyword>
<dbReference type="CDD" id="cd00449">
    <property type="entry name" value="PLPDE_IV"/>
    <property type="match status" value="1"/>
</dbReference>
<comment type="cofactor">
    <cofactor evidence="1 5">
        <name>pyridoxal 5'-phosphate</name>
        <dbReference type="ChEBI" id="CHEBI:597326"/>
    </cofactor>
</comment>
<organism evidence="6 7">
    <name type="scientific">Nocardioides yefusunii</name>
    <dbReference type="NCBI Taxonomy" id="2500546"/>
    <lineage>
        <taxon>Bacteria</taxon>
        <taxon>Bacillati</taxon>
        <taxon>Actinomycetota</taxon>
        <taxon>Actinomycetes</taxon>
        <taxon>Propionibacteriales</taxon>
        <taxon>Nocardioidaceae</taxon>
        <taxon>Nocardioides</taxon>
    </lineage>
</organism>
<dbReference type="SUPFAM" id="SSF56752">
    <property type="entry name" value="D-aminoacid aminotransferase-like PLP-dependent enzymes"/>
    <property type="match status" value="1"/>
</dbReference>
<dbReference type="Proteomes" id="UP001596098">
    <property type="component" value="Unassembled WGS sequence"/>
</dbReference>
<dbReference type="InterPro" id="IPR050571">
    <property type="entry name" value="Class-IV_PLP-Dep_Aminotrnsfr"/>
</dbReference>
<dbReference type="RefSeq" id="WP_128220439.1">
    <property type="nucleotide sequence ID" value="NZ_CP034929.1"/>
</dbReference>
<dbReference type="InterPro" id="IPR043131">
    <property type="entry name" value="BCAT-like_N"/>
</dbReference>
<evidence type="ECO:0000256" key="1">
    <source>
        <dbReference type="ARBA" id="ARBA00001933"/>
    </source>
</evidence>
<protein>
    <submittedName>
        <fullName evidence="6">Aminotransferase class IV</fullName>
    </submittedName>
</protein>
<dbReference type="GO" id="GO:0008483">
    <property type="term" value="F:transaminase activity"/>
    <property type="evidence" value="ECO:0007669"/>
    <property type="project" value="UniProtKB-KW"/>
</dbReference>
<accession>A0ABW1QS49</accession>
<dbReference type="InterPro" id="IPR043132">
    <property type="entry name" value="BCAT-like_C"/>
</dbReference>
<keyword evidence="7" id="KW-1185">Reference proteome</keyword>
<dbReference type="EMBL" id="JBHSQI010000001">
    <property type="protein sequence ID" value="MFC6152286.1"/>
    <property type="molecule type" value="Genomic_DNA"/>
</dbReference>
<reference evidence="7" key="1">
    <citation type="journal article" date="2019" name="Int. J. Syst. Evol. Microbiol.">
        <title>The Global Catalogue of Microorganisms (GCM) 10K type strain sequencing project: providing services to taxonomists for standard genome sequencing and annotation.</title>
        <authorList>
            <consortium name="The Broad Institute Genomics Platform"/>
            <consortium name="The Broad Institute Genome Sequencing Center for Infectious Disease"/>
            <person name="Wu L."/>
            <person name="Ma J."/>
        </authorList>
    </citation>
    <scope>NUCLEOTIDE SEQUENCE [LARGE SCALE GENOMIC DNA]</scope>
    <source>
        <strain evidence="7">DFY28</strain>
    </source>
</reference>
<dbReference type="InterPro" id="IPR036038">
    <property type="entry name" value="Aminotransferase-like"/>
</dbReference>
<dbReference type="PROSITE" id="PS00770">
    <property type="entry name" value="AA_TRANSFER_CLASS_4"/>
    <property type="match status" value="1"/>
</dbReference>